<gene>
    <name evidence="3" type="ORF">C7R54_02655</name>
</gene>
<keyword evidence="2" id="KW-0732">Signal</keyword>
<name>A0A4Q1HQS0_9BURK</name>
<feature type="signal peptide" evidence="2">
    <location>
        <begin position="1"/>
        <end position="27"/>
    </location>
</feature>
<feature type="chain" id="PRO_5020672891" evidence="2">
    <location>
        <begin position="28"/>
        <end position="323"/>
    </location>
</feature>
<dbReference type="OrthoDB" id="8650393at2"/>
<evidence type="ECO:0000256" key="1">
    <source>
        <dbReference type="ARBA" id="ARBA00006987"/>
    </source>
</evidence>
<evidence type="ECO:0000313" key="3">
    <source>
        <dbReference type="EMBL" id="RXN93454.1"/>
    </source>
</evidence>
<comment type="similarity">
    <text evidence="1">Belongs to the UPF0065 (bug) family.</text>
</comment>
<sequence length="323" mass="34102">MKIPGISPLAKLLAGGLLCAAAAGAQAAWPDKPITLVIPFPPGGTTDMVGRPLAQLLSEKLKQPVIVDNRAGAGGTIGAAYVARSQPDGYTLFLATIAHTIAPSTYDKLTYDFQKDFAPITIVASSPNLLIVNNKLPVKTVPELIEYAKQNPGKLNYGSAGIGSTEHLAGELFRSMAKIDISHVPYKGGAPMMADLISGQIQMAVETSGSAIAQIRAGTVRALGVSSEKPSSFFPGIPAIDESGLPGYTFATWYGLMVPAGTPTDVQKTLYQDVKEILQDPQMKKVLETIGADAGGNSPADFKTFIADQTRKWHDILKPDAKK</sequence>
<proteinExistence type="inferred from homology"/>
<dbReference type="SUPFAM" id="SSF53850">
    <property type="entry name" value="Periplasmic binding protein-like II"/>
    <property type="match status" value="1"/>
</dbReference>
<dbReference type="Gene3D" id="3.40.190.150">
    <property type="entry name" value="Bordetella uptake gene, domain 1"/>
    <property type="match status" value="1"/>
</dbReference>
<evidence type="ECO:0000313" key="4">
    <source>
        <dbReference type="Proteomes" id="UP000290849"/>
    </source>
</evidence>
<reference evidence="3 4" key="1">
    <citation type="journal article" date="2017" name="Int. J. Syst. Evol. Microbiol.">
        <title>Achromobacter aloeverae sp. nov., isolated from the root of Aloe vera (L.) Burm.f.</title>
        <authorList>
            <person name="Kuncharoen N."/>
            <person name="Muramatsu Y."/>
            <person name="Shibata C."/>
            <person name="Kamakura Y."/>
            <person name="Nakagawa Y."/>
            <person name="Tanasupawat S."/>
        </authorList>
    </citation>
    <scope>NUCLEOTIDE SEQUENCE [LARGE SCALE GENOMIC DNA]</scope>
    <source>
        <strain evidence="3 4">AVA-1</strain>
    </source>
</reference>
<protein>
    <submittedName>
        <fullName evidence="3">LacI family transcriptional regulator</fullName>
    </submittedName>
</protein>
<organism evidence="3 4">
    <name type="scientific">Achromobacter aloeverae</name>
    <dbReference type="NCBI Taxonomy" id="1750518"/>
    <lineage>
        <taxon>Bacteria</taxon>
        <taxon>Pseudomonadati</taxon>
        <taxon>Pseudomonadota</taxon>
        <taxon>Betaproteobacteria</taxon>
        <taxon>Burkholderiales</taxon>
        <taxon>Alcaligenaceae</taxon>
        <taxon>Achromobacter</taxon>
    </lineage>
</organism>
<dbReference type="Gene3D" id="3.40.190.10">
    <property type="entry name" value="Periplasmic binding protein-like II"/>
    <property type="match status" value="1"/>
</dbReference>
<dbReference type="AlphaFoldDB" id="A0A4Q1HQS0"/>
<comment type="caution">
    <text evidence="3">The sequence shown here is derived from an EMBL/GenBank/DDBJ whole genome shotgun (WGS) entry which is preliminary data.</text>
</comment>
<dbReference type="PIRSF" id="PIRSF017082">
    <property type="entry name" value="YflP"/>
    <property type="match status" value="1"/>
</dbReference>
<dbReference type="PANTHER" id="PTHR42928:SF5">
    <property type="entry name" value="BLR1237 PROTEIN"/>
    <property type="match status" value="1"/>
</dbReference>
<evidence type="ECO:0000256" key="2">
    <source>
        <dbReference type="SAM" id="SignalP"/>
    </source>
</evidence>
<accession>A0A4Q1HQS0</accession>
<dbReference type="InterPro" id="IPR005064">
    <property type="entry name" value="BUG"/>
</dbReference>
<dbReference type="PANTHER" id="PTHR42928">
    <property type="entry name" value="TRICARBOXYLATE-BINDING PROTEIN"/>
    <property type="match status" value="1"/>
</dbReference>
<keyword evidence="4" id="KW-1185">Reference proteome</keyword>
<dbReference type="Proteomes" id="UP000290849">
    <property type="component" value="Unassembled WGS sequence"/>
</dbReference>
<dbReference type="InterPro" id="IPR042100">
    <property type="entry name" value="Bug_dom1"/>
</dbReference>
<dbReference type="Pfam" id="PF03401">
    <property type="entry name" value="TctC"/>
    <property type="match status" value="1"/>
</dbReference>
<dbReference type="CDD" id="cd13578">
    <property type="entry name" value="PBP2_Bug27"/>
    <property type="match status" value="1"/>
</dbReference>
<dbReference type="EMBL" id="PYAL01000001">
    <property type="protein sequence ID" value="RXN93454.1"/>
    <property type="molecule type" value="Genomic_DNA"/>
</dbReference>